<evidence type="ECO:0000256" key="1">
    <source>
        <dbReference type="ARBA" id="ARBA00004141"/>
    </source>
</evidence>
<dbReference type="PANTHER" id="PTHR19282">
    <property type="entry name" value="TETRASPANIN"/>
    <property type="match status" value="1"/>
</dbReference>
<sequence>MGSTQCCSISFLKAILHAFQFVFVLTGLGICGVGVWTFLKTFHHMNVLDSIAYSSAIYLFLTTGGLVILTAIIGCCAIPKHRTKLLFCYILLLVLIFLLEALVGVLSYIYQENIEEEINLNFNATLLTTYKQSDSKTESIDVLQQKLHCCGAGSYLDWRYSRWVQNETVLNKVPDSCCKSISYECGRRDHPSNIFYIGCMEAVAAEFQTSLWIICAVALGFSMVQVIGILFGIKLLLKLESGEYDSKYSPNGNETLLSERQL</sequence>
<evidence type="ECO:0000313" key="8">
    <source>
        <dbReference type="Proteomes" id="UP001162162"/>
    </source>
</evidence>
<gene>
    <name evidence="7" type="ORF">NQ318_017944</name>
</gene>
<feature type="transmembrane region" description="Helical" evidence="6">
    <location>
        <begin position="85"/>
        <end position="110"/>
    </location>
</feature>
<dbReference type="Pfam" id="PF00335">
    <property type="entry name" value="Tetraspanin"/>
    <property type="match status" value="1"/>
</dbReference>
<feature type="transmembrane region" description="Helical" evidence="6">
    <location>
        <begin position="21"/>
        <end position="39"/>
    </location>
</feature>
<dbReference type="PANTHER" id="PTHR19282:SF544">
    <property type="entry name" value="TETRASPANIN"/>
    <property type="match status" value="1"/>
</dbReference>
<dbReference type="SUPFAM" id="SSF48652">
    <property type="entry name" value="Tetraspanin"/>
    <property type="match status" value="1"/>
</dbReference>
<keyword evidence="3 6" id="KW-0812">Transmembrane</keyword>
<evidence type="ECO:0000256" key="2">
    <source>
        <dbReference type="ARBA" id="ARBA00006840"/>
    </source>
</evidence>
<dbReference type="GO" id="GO:0005886">
    <property type="term" value="C:plasma membrane"/>
    <property type="evidence" value="ECO:0007669"/>
    <property type="project" value="TreeGrafter"/>
</dbReference>
<comment type="similarity">
    <text evidence="2 6">Belongs to the tetraspanin (TM4SF) family.</text>
</comment>
<keyword evidence="5 6" id="KW-0472">Membrane</keyword>
<comment type="caution">
    <text evidence="7">The sequence shown here is derived from an EMBL/GenBank/DDBJ whole genome shotgun (WGS) entry which is preliminary data.</text>
</comment>
<dbReference type="PRINTS" id="PR00259">
    <property type="entry name" value="TMFOUR"/>
</dbReference>
<dbReference type="Proteomes" id="UP001162162">
    <property type="component" value="Unassembled WGS sequence"/>
</dbReference>
<dbReference type="PIRSF" id="PIRSF002419">
    <property type="entry name" value="Tetraspanin"/>
    <property type="match status" value="1"/>
</dbReference>
<keyword evidence="8" id="KW-1185">Reference proteome</keyword>
<keyword evidence="4 6" id="KW-1133">Transmembrane helix</keyword>
<organism evidence="7 8">
    <name type="scientific">Aromia moschata</name>
    <dbReference type="NCBI Taxonomy" id="1265417"/>
    <lineage>
        <taxon>Eukaryota</taxon>
        <taxon>Metazoa</taxon>
        <taxon>Ecdysozoa</taxon>
        <taxon>Arthropoda</taxon>
        <taxon>Hexapoda</taxon>
        <taxon>Insecta</taxon>
        <taxon>Pterygota</taxon>
        <taxon>Neoptera</taxon>
        <taxon>Endopterygota</taxon>
        <taxon>Coleoptera</taxon>
        <taxon>Polyphaga</taxon>
        <taxon>Cucujiformia</taxon>
        <taxon>Chrysomeloidea</taxon>
        <taxon>Cerambycidae</taxon>
        <taxon>Cerambycinae</taxon>
        <taxon>Callichromatini</taxon>
        <taxon>Aromia</taxon>
    </lineage>
</organism>
<dbReference type="InterPro" id="IPR008952">
    <property type="entry name" value="Tetraspanin_EC2_sf"/>
</dbReference>
<accession>A0AAV8Y482</accession>
<evidence type="ECO:0000256" key="3">
    <source>
        <dbReference type="ARBA" id="ARBA00022692"/>
    </source>
</evidence>
<comment type="subcellular location">
    <subcellularLocation>
        <location evidence="1 6">Membrane</location>
        <topology evidence="1 6">Multi-pass membrane protein</topology>
    </subcellularLocation>
</comment>
<dbReference type="InterPro" id="IPR018499">
    <property type="entry name" value="Tetraspanin/Peripherin"/>
</dbReference>
<feature type="transmembrane region" description="Helical" evidence="6">
    <location>
        <begin position="211"/>
        <end position="237"/>
    </location>
</feature>
<proteinExistence type="inferred from homology"/>
<evidence type="ECO:0000256" key="5">
    <source>
        <dbReference type="ARBA" id="ARBA00023136"/>
    </source>
</evidence>
<reference evidence="7" key="1">
    <citation type="journal article" date="2023" name="Insect Mol. Biol.">
        <title>Genome sequencing provides insights into the evolution of gene families encoding plant cell wall-degrading enzymes in longhorned beetles.</title>
        <authorList>
            <person name="Shin N.R."/>
            <person name="Okamura Y."/>
            <person name="Kirsch R."/>
            <person name="Pauchet Y."/>
        </authorList>
    </citation>
    <scope>NUCLEOTIDE SEQUENCE</scope>
    <source>
        <strain evidence="7">AMC_N1</strain>
    </source>
</reference>
<evidence type="ECO:0000256" key="4">
    <source>
        <dbReference type="ARBA" id="ARBA00022989"/>
    </source>
</evidence>
<dbReference type="InterPro" id="IPR000301">
    <property type="entry name" value="Tetraspanin_animals"/>
</dbReference>
<dbReference type="Gene3D" id="1.10.1450.10">
    <property type="entry name" value="Tetraspanin"/>
    <property type="match status" value="1"/>
</dbReference>
<feature type="transmembrane region" description="Helical" evidence="6">
    <location>
        <begin position="51"/>
        <end position="78"/>
    </location>
</feature>
<name>A0AAV8Y482_9CUCU</name>
<evidence type="ECO:0000313" key="7">
    <source>
        <dbReference type="EMBL" id="KAJ8945501.1"/>
    </source>
</evidence>
<dbReference type="EMBL" id="JAPWTK010000214">
    <property type="protein sequence ID" value="KAJ8945501.1"/>
    <property type="molecule type" value="Genomic_DNA"/>
</dbReference>
<evidence type="ECO:0000256" key="6">
    <source>
        <dbReference type="RuleBase" id="RU361218"/>
    </source>
</evidence>
<protein>
    <recommendedName>
        <fullName evidence="6">Tetraspanin</fullName>
    </recommendedName>
</protein>
<dbReference type="AlphaFoldDB" id="A0AAV8Y482"/>